<name>A0A0M9ES10_FUSLA</name>
<proteinExistence type="inferred from homology"/>
<evidence type="ECO:0000313" key="7">
    <source>
        <dbReference type="EMBL" id="KPA38709.1"/>
    </source>
</evidence>
<feature type="compositionally biased region" description="Acidic residues" evidence="6">
    <location>
        <begin position="1895"/>
        <end position="1927"/>
    </location>
</feature>
<comment type="caution">
    <text evidence="7">The sequence shown here is derived from an EMBL/GenBank/DDBJ whole genome shotgun (WGS) entry which is preliminary data.</text>
</comment>
<comment type="similarity">
    <text evidence="3">Belongs to the HIR3 family.</text>
</comment>
<evidence type="ECO:0000256" key="2">
    <source>
        <dbReference type="ARBA" id="ARBA00004123"/>
    </source>
</evidence>
<organism evidence="7 8">
    <name type="scientific">Fusarium langsethiae</name>
    <dbReference type="NCBI Taxonomy" id="179993"/>
    <lineage>
        <taxon>Eukaryota</taxon>
        <taxon>Fungi</taxon>
        <taxon>Dikarya</taxon>
        <taxon>Ascomycota</taxon>
        <taxon>Pezizomycotina</taxon>
        <taxon>Sordariomycetes</taxon>
        <taxon>Hypocreomycetidae</taxon>
        <taxon>Hypocreales</taxon>
        <taxon>Nectriaceae</taxon>
        <taxon>Fusarium</taxon>
    </lineage>
</organism>
<dbReference type="GO" id="GO:0005634">
    <property type="term" value="C:nucleus"/>
    <property type="evidence" value="ECO:0007669"/>
    <property type="project" value="UniProtKB-SubCell"/>
</dbReference>
<feature type="region of interest" description="Disordered" evidence="6">
    <location>
        <begin position="1841"/>
        <end position="2050"/>
    </location>
</feature>
<feature type="compositionally biased region" description="Polar residues" evidence="6">
    <location>
        <begin position="2039"/>
        <end position="2050"/>
    </location>
</feature>
<feature type="region of interest" description="Disordered" evidence="6">
    <location>
        <begin position="1790"/>
        <end position="1826"/>
    </location>
</feature>
<evidence type="ECO:0000256" key="4">
    <source>
        <dbReference type="ARBA" id="ARBA00014848"/>
    </source>
</evidence>
<sequence length="2050" mass="230484">MLAGPSLRSGLDRELQIVFFATDTNVGHRFESIATANMPAFQAINLEPEDNIDEQIDTTKEIHVDEALKRFQYALKLHAQGPRSREAAEAAYNELFKSEIFKYREAKTDYERAERQADGQPDVSNLDPSLTDGGLDVDAGGADGVAASLAQALYLSYKNYGQFFVDKFKDASTSDTAWKEKSRLKYNEDGRKVLDSWMTALDQDPSDPELWRKAARFAGAINSNRIKRYCLEAAIELDDDPAVMELDPPSLAEGMAGEQLKDQLKLLSDDMALSHPIMAPWLKKKMPALLKRHLDPIPFLPDPTKSLIPPKVSAMQDEIQEDTEMDDADNASLAEPKSVSSWAELGAKLINCLETTAEAFDTCDGIVDSSLEDVPIETPPNEIESVASEIEVAVPKPTETKKSPEKDTTPKEQKAGSEATEDSQKATDQSQKESNGASARKRSQSAAGLPDGAEEENAIEKRSKRVRRRETLQAEETTDPNTLIANQLQPYQGADQNLFQMTKSVLEHLGVEDNSTFDFITELIDSCATENRPGKITNIAACDLSSVIVNFREEVAKVFLHKNEQASLGPSSFLEHAKTGSQDQPSMPSFNEKQGLRSFARKMAGCRSWMTTEDVAYEWVRAVSQSYATAKWSDKMKLSVVQMLNKADSVLYRKITEEMDLAAGSAERLADLETIVPMLFELHVDIYELITNPSSVVDYATRMDTKYRLGRWLDIASAYLRLLDRPANDPLIARFLWASVLVSSHAEQPLREHILLMWTSLRDHLADEKVSAISLPNNVVMPTISPAAADREISKLTTMDFFLGLFQDNMDDPVFVIDTLEPVLNPSTVCAPNQETDSESGEDSDSSEDRSDDSSDDSGESDESNDASSGEKQKKSISDCASQSLKDLWKFLRNSSTELRLFLWSRLGDAYDAIKYSTKRFSCCLKSIELIVSDLEGETYANTPSESRRLLFMRTLKSLDELLITALGSALNDSTAFEIIDDAHIRSTSAALAKINCLLHVASLCEDEVRIGIRPERTGNAASKAAFQSLKNKLKEMQIRAWCLQYTMFKAGINKDNCIIGPENDLADYLAAIHQAIGIRKFCKASNKIFLKVMRVELLKLKNIENWEDYLGQVLYDLHGLKLGVGVWEVQDHACPPEKLEKRQTMQLVERVCILANRMPMKDLLKSDLKTTIDHMQQTIGQTKSTPQMYHNLRNFTEYLKKPIHPLRLYRALIGDISVDAVSVNTPETILAIHGWFFLLGMMALTKFKGVELNRRQTPGATDDLRIGATFLRLQLQFTADRWDAWFRLAECFDYELDEAVLWTADKMNKERAELVKFQRNAIHCYTLALSHSRNVDIGTHDGDPLHDLYHKFAMRMHASSREPFAMEPFQHSDQERYFIEDMGTGTFKRILHSQMNEYKVWKFAAKLFRMAMDRKPDNWKNPYMLSKCYWKMYQTPDDQLDVKDMASKIGLGTLIDTLKKAVEVAHNARRGRNTDPIFEPHYKIVSILHKLVIRGDVPAKDAAKILSEQPFGLEVNLDDHFASFSEPEDWEEYIIRNLSKLKEKDKANWQHRIIIRHARILFVEATEAPSGDRLVEAKAAFGILRDSMFTKTMVMNVWKCDAERPGRHHVYTEQYVRFMTKLLVIMNDRGNLEQLLRRLRKKGADFYHFTDLWQSCCMAYLKLLRQGYNVSPVVDDAFKALSSEEFEVIGERIADWAASDGAEVPLFNCMKETIELKKLNANLMKVAPIDDLLNDCYSRIYSEIAKTLPGPDPSKVVEERHHAKEVAAQLEAAQTEAKVTSSLATILNAPNGQESITGTATPMETEKQEAAPRSRKTGVRRPDILRKAEQAVVRALEAPKLSKSRVSSVSSGKRSSRTPNQRASDAGSEEEGVDSQLRREAGHDVDVDMKDAGDENEEDHGEEEHDEEHEDEQDEEHDEAAEDENAEEHGAEEKADSETGSIDDSDDDESDLSDVPEDYDEEVPPGLMFPNLGHHSDESSGEDADSESEGDDEAGESDGEEEAEEVAEGEETLGPEDTELVDDDDEEDEEQPRRSGSWAANDSIQAVAW</sequence>
<dbReference type="GO" id="GO:0006325">
    <property type="term" value="P:chromatin organization"/>
    <property type="evidence" value="ECO:0007669"/>
    <property type="project" value="InterPro"/>
</dbReference>
<comment type="subcellular location">
    <subcellularLocation>
        <location evidence="2">Nucleus</location>
    </subcellularLocation>
</comment>
<accession>A0A0M9ES10</accession>
<dbReference type="PANTHER" id="PTHR15502">
    <property type="entry name" value="CALCINEURIN-BINDING PROTEIN CABIN 1-RELATED"/>
    <property type="match status" value="1"/>
</dbReference>
<feature type="compositionally biased region" description="Acidic residues" evidence="6">
    <location>
        <begin position="854"/>
        <end position="865"/>
    </location>
</feature>
<feature type="region of interest" description="Disordered" evidence="6">
    <location>
        <begin position="371"/>
        <end position="485"/>
    </location>
</feature>
<feature type="compositionally biased region" description="Low complexity" evidence="6">
    <location>
        <begin position="1845"/>
        <end position="1854"/>
    </location>
</feature>
<feature type="compositionally biased region" description="Basic and acidic residues" evidence="6">
    <location>
        <begin position="398"/>
        <end position="415"/>
    </location>
</feature>
<feature type="compositionally biased region" description="Acidic residues" evidence="6">
    <location>
        <begin position="1942"/>
        <end position="1964"/>
    </location>
</feature>
<feature type="compositionally biased region" description="Polar residues" evidence="6">
    <location>
        <begin position="1790"/>
        <end position="1803"/>
    </location>
</feature>
<feature type="compositionally biased region" description="Polar residues" evidence="6">
    <location>
        <begin position="426"/>
        <end position="437"/>
    </location>
</feature>
<feature type="compositionally biased region" description="Acidic residues" evidence="6">
    <location>
        <begin position="1980"/>
        <end position="2031"/>
    </location>
</feature>
<feature type="compositionally biased region" description="Basic and acidic residues" evidence="6">
    <location>
        <begin position="1928"/>
        <end position="1938"/>
    </location>
</feature>
<feature type="compositionally biased region" description="Basic and acidic residues" evidence="6">
    <location>
        <begin position="1877"/>
        <end position="1894"/>
    </location>
</feature>
<dbReference type="GO" id="GO:0000417">
    <property type="term" value="C:HIR complex"/>
    <property type="evidence" value="ECO:0007669"/>
    <property type="project" value="TreeGrafter"/>
</dbReference>
<evidence type="ECO:0000256" key="3">
    <source>
        <dbReference type="ARBA" id="ARBA00007335"/>
    </source>
</evidence>
<keyword evidence="8" id="KW-1185">Reference proteome</keyword>
<dbReference type="InterPro" id="IPR033053">
    <property type="entry name" value="Hir3/CABIN1"/>
</dbReference>
<reference evidence="7 8" key="1">
    <citation type="submission" date="2015-04" db="EMBL/GenBank/DDBJ databases">
        <title>The draft genome sequence of Fusarium langsethiae, a T-2/HT-2 mycotoxin producer.</title>
        <authorList>
            <person name="Lysoe E."/>
            <person name="Divon H.H."/>
            <person name="Terzi V."/>
            <person name="Orru L."/>
            <person name="Lamontanara A."/>
            <person name="Kolseth A.-K."/>
            <person name="Frandsen R.J."/>
            <person name="Nielsen K."/>
            <person name="Thrane U."/>
        </authorList>
    </citation>
    <scope>NUCLEOTIDE SEQUENCE [LARGE SCALE GENOMIC DNA]</scope>
    <source>
        <strain evidence="7 8">Fl201059</strain>
    </source>
</reference>
<feature type="region of interest" description="Disordered" evidence="6">
    <location>
        <begin position="827"/>
        <end position="878"/>
    </location>
</feature>
<dbReference type="Proteomes" id="UP000037904">
    <property type="component" value="Unassembled WGS sequence"/>
</dbReference>
<dbReference type="PANTHER" id="PTHR15502:SF7">
    <property type="entry name" value="CALCINEURIN-BINDING PROTEIN CABIN-1"/>
    <property type="match status" value="1"/>
</dbReference>
<evidence type="ECO:0000256" key="5">
    <source>
        <dbReference type="ARBA" id="ARBA00023242"/>
    </source>
</evidence>
<protein>
    <recommendedName>
        <fullName evidence="4">Histone transcription regulator 3 homolog</fullName>
    </recommendedName>
</protein>
<evidence type="ECO:0000256" key="6">
    <source>
        <dbReference type="SAM" id="MobiDB-lite"/>
    </source>
</evidence>
<evidence type="ECO:0000256" key="1">
    <source>
        <dbReference type="ARBA" id="ARBA00002687"/>
    </source>
</evidence>
<dbReference type="GO" id="GO:0031491">
    <property type="term" value="F:nucleosome binding"/>
    <property type="evidence" value="ECO:0007669"/>
    <property type="project" value="TreeGrafter"/>
</dbReference>
<evidence type="ECO:0000313" key="8">
    <source>
        <dbReference type="Proteomes" id="UP000037904"/>
    </source>
</evidence>
<comment type="function">
    <text evidence="1">Has a role in a nucleosome assembly pathway that is required for the integrity of heterochromatin and proper chromosome segregation.</text>
</comment>
<keyword evidence="5" id="KW-0539">Nucleus</keyword>
<dbReference type="EMBL" id="JXCE01000252">
    <property type="protein sequence ID" value="KPA38709.1"/>
    <property type="molecule type" value="Genomic_DNA"/>
</dbReference>
<gene>
    <name evidence="7" type="ORF">FLAG1_08449</name>
</gene>
<dbReference type="OrthoDB" id="77564at2759"/>
<feature type="compositionally biased region" description="Acidic residues" evidence="6">
    <location>
        <begin position="836"/>
        <end position="846"/>
    </location>
</feature>